<dbReference type="SUPFAM" id="SSF46785">
    <property type="entry name" value="Winged helix' DNA-binding domain"/>
    <property type="match status" value="1"/>
</dbReference>
<dbReference type="Pfam" id="PF00126">
    <property type="entry name" value="HTH_1"/>
    <property type="match status" value="1"/>
</dbReference>
<dbReference type="GO" id="GO:0003677">
    <property type="term" value="F:DNA binding"/>
    <property type="evidence" value="ECO:0007669"/>
    <property type="project" value="UniProtKB-KW"/>
</dbReference>
<dbReference type="Pfam" id="PF03466">
    <property type="entry name" value="LysR_substrate"/>
    <property type="match status" value="1"/>
</dbReference>
<keyword evidence="2" id="KW-0805">Transcription regulation</keyword>
<dbReference type="EMBL" id="FNLO01000002">
    <property type="protein sequence ID" value="SDV47191.1"/>
    <property type="molecule type" value="Genomic_DNA"/>
</dbReference>
<reference evidence="7" key="1">
    <citation type="submission" date="2016-09" db="EMBL/GenBank/DDBJ databases">
        <authorList>
            <person name="Varghese N."/>
            <person name="Submissions S."/>
        </authorList>
    </citation>
    <scope>NUCLEOTIDE SEQUENCE [LARGE SCALE GENOMIC DNA]</scope>
    <source>
        <strain evidence="7">JS23</strain>
    </source>
</reference>
<dbReference type="Proteomes" id="UP000243719">
    <property type="component" value="Unassembled WGS sequence"/>
</dbReference>
<dbReference type="PANTHER" id="PTHR30346:SF17">
    <property type="entry name" value="LYSR FAMILY TRANSCRIPTIONAL REGULATOR"/>
    <property type="match status" value="1"/>
</dbReference>
<evidence type="ECO:0000256" key="1">
    <source>
        <dbReference type="ARBA" id="ARBA00009437"/>
    </source>
</evidence>
<dbReference type="InterPro" id="IPR036390">
    <property type="entry name" value="WH_DNA-bd_sf"/>
</dbReference>
<sequence length="299" mass="33154">MIDLRHLRYFLAVAEHGSIAEAARRLHVAQPALSRQMRELEGQLGSALFERGVRGISLTTAGTQFLSDSKAILADLRTATERVSRVAEGMEGALRVGIAANYSWHPTILDSLRRFAADAPKVAVMLEPTLSARQIARIVQHELDGGFLTWRYLPHDKTDIEGLTEIQLFECHLKLALPRGSHLATAIPKKLSALREEPCMWFPRETAPAYDDFLTYQCQRAGFSPKKVQIGSDVLTILGMVAAGMGYSIVSDVSIHTCPKDVVLVDHPELDMTHPVSFVYRTNDSNPALRRLVECLKKG</sequence>
<evidence type="ECO:0000256" key="2">
    <source>
        <dbReference type="ARBA" id="ARBA00023015"/>
    </source>
</evidence>
<dbReference type="Gene3D" id="3.40.190.10">
    <property type="entry name" value="Periplasmic binding protein-like II"/>
    <property type="match status" value="2"/>
</dbReference>
<dbReference type="InterPro" id="IPR036388">
    <property type="entry name" value="WH-like_DNA-bd_sf"/>
</dbReference>
<keyword evidence="4" id="KW-0804">Transcription</keyword>
<dbReference type="PANTHER" id="PTHR30346">
    <property type="entry name" value="TRANSCRIPTIONAL DUAL REGULATOR HCAR-RELATED"/>
    <property type="match status" value="1"/>
</dbReference>
<organism evidence="6 7">
    <name type="scientific">Chitinasiproducens palmae</name>
    <dbReference type="NCBI Taxonomy" id="1770053"/>
    <lineage>
        <taxon>Bacteria</taxon>
        <taxon>Pseudomonadati</taxon>
        <taxon>Pseudomonadota</taxon>
        <taxon>Betaproteobacteria</taxon>
        <taxon>Burkholderiales</taxon>
        <taxon>Burkholderiaceae</taxon>
        <taxon>Chitinasiproducens</taxon>
    </lineage>
</organism>
<proteinExistence type="inferred from homology"/>
<evidence type="ECO:0000256" key="3">
    <source>
        <dbReference type="ARBA" id="ARBA00023125"/>
    </source>
</evidence>
<comment type="similarity">
    <text evidence="1">Belongs to the LysR transcriptional regulatory family.</text>
</comment>
<dbReference type="STRING" id="1770053.SAMN05216551_102352"/>
<dbReference type="CDD" id="cd08414">
    <property type="entry name" value="PBP2_LTTR_aromatics_like"/>
    <property type="match status" value="1"/>
</dbReference>
<dbReference type="SUPFAM" id="SSF53850">
    <property type="entry name" value="Periplasmic binding protein-like II"/>
    <property type="match status" value="1"/>
</dbReference>
<evidence type="ECO:0000313" key="7">
    <source>
        <dbReference type="Proteomes" id="UP000243719"/>
    </source>
</evidence>
<dbReference type="RefSeq" id="WP_235837793.1">
    <property type="nucleotide sequence ID" value="NZ_FNLO01000002.1"/>
</dbReference>
<dbReference type="PRINTS" id="PR00039">
    <property type="entry name" value="HTHLYSR"/>
</dbReference>
<evidence type="ECO:0000259" key="5">
    <source>
        <dbReference type="PROSITE" id="PS50931"/>
    </source>
</evidence>
<dbReference type="InterPro" id="IPR005119">
    <property type="entry name" value="LysR_subst-bd"/>
</dbReference>
<dbReference type="InterPro" id="IPR000847">
    <property type="entry name" value="LysR_HTH_N"/>
</dbReference>
<protein>
    <submittedName>
        <fullName evidence="6">DNA-binding transcriptional regulator, LysR family</fullName>
    </submittedName>
</protein>
<evidence type="ECO:0000313" key="6">
    <source>
        <dbReference type="EMBL" id="SDV47191.1"/>
    </source>
</evidence>
<dbReference type="GO" id="GO:0003700">
    <property type="term" value="F:DNA-binding transcription factor activity"/>
    <property type="evidence" value="ECO:0007669"/>
    <property type="project" value="InterPro"/>
</dbReference>
<accession>A0A1H2PL48</accession>
<dbReference type="PROSITE" id="PS50931">
    <property type="entry name" value="HTH_LYSR"/>
    <property type="match status" value="1"/>
</dbReference>
<dbReference type="AlphaFoldDB" id="A0A1H2PL48"/>
<gene>
    <name evidence="6" type="ORF">SAMN05216551_102352</name>
</gene>
<dbReference type="GO" id="GO:0032993">
    <property type="term" value="C:protein-DNA complex"/>
    <property type="evidence" value="ECO:0007669"/>
    <property type="project" value="TreeGrafter"/>
</dbReference>
<keyword evidence="3 6" id="KW-0238">DNA-binding</keyword>
<name>A0A1H2PL48_9BURK</name>
<evidence type="ECO:0000256" key="4">
    <source>
        <dbReference type="ARBA" id="ARBA00023163"/>
    </source>
</evidence>
<keyword evidence="7" id="KW-1185">Reference proteome</keyword>
<dbReference type="Gene3D" id="1.10.10.10">
    <property type="entry name" value="Winged helix-like DNA-binding domain superfamily/Winged helix DNA-binding domain"/>
    <property type="match status" value="1"/>
</dbReference>
<feature type="domain" description="HTH lysR-type" evidence="5">
    <location>
        <begin position="2"/>
        <end position="59"/>
    </location>
</feature>
<dbReference type="FunFam" id="1.10.10.10:FF:000001">
    <property type="entry name" value="LysR family transcriptional regulator"/>
    <property type="match status" value="1"/>
</dbReference>